<evidence type="ECO:0000256" key="1">
    <source>
        <dbReference type="ARBA" id="ARBA00004651"/>
    </source>
</evidence>
<proteinExistence type="inferred from homology"/>
<feature type="transmembrane region" description="Helical" evidence="7">
    <location>
        <begin position="396"/>
        <end position="417"/>
    </location>
</feature>
<keyword evidence="5 7" id="KW-1133">Transmembrane helix</keyword>
<feature type="transmembrane region" description="Helical" evidence="7">
    <location>
        <begin position="303"/>
        <end position="323"/>
    </location>
</feature>
<evidence type="ECO:0000256" key="4">
    <source>
        <dbReference type="ARBA" id="ARBA00022692"/>
    </source>
</evidence>
<feature type="transmembrane region" description="Helical" evidence="7">
    <location>
        <begin position="217"/>
        <end position="238"/>
    </location>
</feature>
<name>A0A365YB28_9MICC</name>
<feature type="transmembrane region" description="Helical" evidence="7">
    <location>
        <begin position="158"/>
        <end position="180"/>
    </location>
</feature>
<evidence type="ECO:0000256" key="5">
    <source>
        <dbReference type="ARBA" id="ARBA00022989"/>
    </source>
</evidence>
<gene>
    <name evidence="8" type="ORF">C1H84_14695</name>
</gene>
<evidence type="ECO:0000313" key="9">
    <source>
        <dbReference type="Proteomes" id="UP000252167"/>
    </source>
</evidence>
<dbReference type="GO" id="GO:0005886">
    <property type="term" value="C:plasma membrane"/>
    <property type="evidence" value="ECO:0007669"/>
    <property type="project" value="UniProtKB-SubCell"/>
</dbReference>
<dbReference type="EMBL" id="POAF01000007">
    <property type="protein sequence ID" value="RBL99768.1"/>
    <property type="molecule type" value="Genomic_DNA"/>
</dbReference>
<comment type="similarity">
    <text evidence="2">Belongs to the polysaccharide synthase family.</text>
</comment>
<dbReference type="Proteomes" id="UP000252167">
    <property type="component" value="Unassembled WGS sequence"/>
</dbReference>
<feature type="transmembrane region" description="Helical" evidence="7">
    <location>
        <begin position="423"/>
        <end position="445"/>
    </location>
</feature>
<organism evidence="8 9">
    <name type="scientific">Glutamicibacter soli</name>
    <dbReference type="NCBI Taxonomy" id="453836"/>
    <lineage>
        <taxon>Bacteria</taxon>
        <taxon>Bacillati</taxon>
        <taxon>Actinomycetota</taxon>
        <taxon>Actinomycetes</taxon>
        <taxon>Micrococcales</taxon>
        <taxon>Micrococcaceae</taxon>
        <taxon>Glutamicibacter</taxon>
    </lineage>
</organism>
<feature type="transmembrane region" description="Helical" evidence="7">
    <location>
        <begin position="192"/>
        <end position="211"/>
    </location>
</feature>
<evidence type="ECO:0000313" key="8">
    <source>
        <dbReference type="EMBL" id="RBL99768.1"/>
    </source>
</evidence>
<feature type="transmembrane region" description="Helical" evidence="7">
    <location>
        <begin position="131"/>
        <end position="152"/>
    </location>
</feature>
<evidence type="ECO:0000256" key="6">
    <source>
        <dbReference type="ARBA" id="ARBA00023136"/>
    </source>
</evidence>
<comment type="subcellular location">
    <subcellularLocation>
        <location evidence="1">Cell membrane</location>
        <topology evidence="1">Multi-pass membrane protein</topology>
    </subcellularLocation>
</comment>
<accession>A0A365YB28</accession>
<feature type="transmembrane region" description="Helical" evidence="7">
    <location>
        <begin position="330"/>
        <end position="356"/>
    </location>
</feature>
<protein>
    <submittedName>
        <fullName evidence="8">Polysaccharide biosynthesis protein</fullName>
    </submittedName>
</protein>
<feature type="transmembrane region" description="Helical" evidence="7">
    <location>
        <begin position="99"/>
        <end position="119"/>
    </location>
</feature>
<feature type="transmembrane region" description="Helical" evidence="7">
    <location>
        <begin position="272"/>
        <end position="291"/>
    </location>
</feature>
<keyword evidence="3" id="KW-1003">Cell membrane</keyword>
<dbReference type="Pfam" id="PF13440">
    <property type="entry name" value="Polysacc_synt_3"/>
    <property type="match status" value="1"/>
</dbReference>
<dbReference type="AlphaFoldDB" id="A0A365YB28"/>
<comment type="caution">
    <text evidence="8">The sequence shown here is derived from an EMBL/GenBank/DDBJ whole genome shotgun (WGS) entry which is preliminary data.</text>
</comment>
<feature type="transmembrane region" description="Helical" evidence="7">
    <location>
        <begin position="362"/>
        <end position="384"/>
    </location>
</feature>
<keyword evidence="4 7" id="KW-0812">Transmembrane</keyword>
<keyword evidence="9" id="KW-1185">Reference proteome</keyword>
<dbReference type="PANTHER" id="PTHR30250:SF10">
    <property type="entry name" value="LIPOPOLYSACCHARIDE BIOSYNTHESIS PROTEIN WZXC"/>
    <property type="match status" value="1"/>
</dbReference>
<evidence type="ECO:0000256" key="2">
    <source>
        <dbReference type="ARBA" id="ARBA00007430"/>
    </source>
</evidence>
<evidence type="ECO:0000256" key="7">
    <source>
        <dbReference type="SAM" id="Phobius"/>
    </source>
</evidence>
<sequence length="480" mass="50614">MNTIVARFATLGIGIVLARVLGPEEFGTFAVALVVLMAILSFNELGVSLAIVRWPQDPKHIAPTVNTISVVASIIIFCGAYVLTPAVATAMGDPEATKVIQLLLVSVLINGAVATPAALLQRRFQERTRMVIDQTNVWVGAIISLVLALMGFGAMSLAIGRLAGSLISGVMFLAASPLPYRFGWNREVAPQLLRFGLPLAGSSIVVFAVGYADQLTVGAALGATALGFYVLAFNLSSWPMSIVSQPLRRVAPAAFSHLQANPAGLGRTMSTLMGLLAVCTVPLFAFVSGASRSLVEFIYGSQWLPSAAVLSFLVFSALVRLAYELMYDYLVVLGRTGTVFAVQLVSLCIMVPALLLGGYLRGLVGLSAAHALVSWLVILPMYGFQLSRAGVKISAIVRRALSPVLIGLGVGFASYYITLSIPSTFWGLAAGGTLAFICTATMLYVRRADLAVVRGIGQAKTEAEPVGDATTVSVAKEELQ</sequence>
<dbReference type="PANTHER" id="PTHR30250">
    <property type="entry name" value="PST FAMILY PREDICTED COLANIC ACID TRANSPORTER"/>
    <property type="match status" value="1"/>
</dbReference>
<feature type="transmembrane region" description="Helical" evidence="7">
    <location>
        <begin position="28"/>
        <end position="52"/>
    </location>
</feature>
<feature type="transmembrane region" description="Helical" evidence="7">
    <location>
        <begin position="64"/>
        <end position="87"/>
    </location>
</feature>
<reference evidence="8 9" key="1">
    <citation type="submission" date="2018-01" db="EMBL/GenBank/DDBJ databases">
        <title>Glutamicibacter soli strain NHPC-3 Whole genome sequence and assembly.</title>
        <authorList>
            <person name="Choudhury P."/>
            <person name="Gupta D."/>
            <person name="Sengupta K."/>
            <person name="Jawed A."/>
            <person name="Sultana N."/>
            <person name="Saha P."/>
        </authorList>
    </citation>
    <scope>NUCLEOTIDE SEQUENCE [LARGE SCALE GENOMIC DNA]</scope>
    <source>
        <strain evidence="8 9">NHPC-3</strain>
    </source>
</reference>
<evidence type="ECO:0000256" key="3">
    <source>
        <dbReference type="ARBA" id="ARBA00022475"/>
    </source>
</evidence>
<keyword evidence="6 7" id="KW-0472">Membrane</keyword>
<dbReference type="InterPro" id="IPR050833">
    <property type="entry name" value="Poly_Biosynth_Transport"/>
</dbReference>